<accession>A0ACB8C392</accession>
<evidence type="ECO:0000313" key="2">
    <source>
        <dbReference type="Proteomes" id="UP000821865"/>
    </source>
</evidence>
<keyword evidence="2" id="KW-1185">Reference proteome</keyword>
<organism evidence="1 2">
    <name type="scientific">Dermacentor silvarum</name>
    <name type="common">Tick</name>
    <dbReference type="NCBI Taxonomy" id="543639"/>
    <lineage>
        <taxon>Eukaryota</taxon>
        <taxon>Metazoa</taxon>
        <taxon>Ecdysozoa</taxon>
        <taxon>Arthropoda</taxon>
        <taxon>Chelicerata</taxon>
        <taxon>Arachnida</taxon>
        <taxon>Acari</taxon>
        <taxon>Parasitiformes</taxon>
        <taxon>Ixodida</taxon>
        <taxon>Ixodoidea</taxon>
        <taxon>Ixodidae</taxon>
        <taxon>Rhipicephalinae</taxon>
        <taxon>Dermacentor</taxon>
    </lineage>
</organism>
<reference evidence="1" key="1">
    <citation type="submission" date="2020-05" db="EMBL/GenBank/DDBJ databases">
        <title>Large-scale comparative analyses of tick genomes elucidate their genetic diversity and vector capacities.</title>
        <authorList>
            <person name="Jia N."/>
            <person name="Wang J."/>
            <person name="Shi W."/>
            <person name="Du L."/>
            <person name="Sun Y."/>
            <person name="Zhan W."/>
            <person name="Jiang J."/>
            <person name="Wang Q."/>
            <person name="Zhang B."/>
            <person name="Ji P."/>
            <person name="Sakyi L.B."/>
            <person name="Cui X."/>
            <person name="Yuan T."/>
            <person name="Jiang B."/>
            <person name="Yang W."/>
            <person name="Lam T.T.-Y."/>
            <person name="Chang Q."/>
            <person name="Ding S."/>
            <person name="Wang X."/>
            <person name="Zhu J."/>
            <person name="Ruan X."/>
            <person name="Zhao L."/>
            <person name="Wei J."/>
            <person name="Que T."/>
            <person name="Du C."/>
            <person name="Cheng J."/>
            <person name="Dai P."/>
            <person name="Han X."/>
            <person name="Huang E."/>
            <person name="Gao Y."/>
            <person name="Liu J."/>
            <person name="Shao H."/>
            <person name="Ye R."/>
            <person name="Li L."/>
            <person name="Wei W."/>
            <person name="Wang X."/>
            <person name="Wang C."/>
            <person name="Yang T."/>
            <person name="Huo Q."/>
            <person name="Li W."/>
            <person name="Guo W."/>
            <person name="Chen H."/>
            <person name="Zhou L."/>
            <person name="Ni X."/>
            <person name="Tian J."/>
            <person name="Zhou Y."/>
            <person name="Sheng Y."/>
            <person name="Liu T."/>
            <person name="Pan Y."/>
            <person name="Xia L."/>
            <person name="Li J."/>
            <person name="Zhao F."/>
            <person name="Cao W."/>
        </authorList>
    </citation>
    <scope>NUCLEOTIDE SEQUENCE</scope>
    <source>
        <strain evidence="1">Dsil-2018</strain>
    </source>
</reference>
<protein>
    <submittedName>
        <fullName evidence="1">Uncharacterized protein</fullName>
    </submittedName>
</protein>
<dbReference type="Proteomes" id="UP000821865">
    <property type="component" value="Chromosome 9"/>
</dbReference>
<name>A0ACB8C392_DERSI</name>
<sequence>MAADVKKRTSLTFAAKLEVIQCIENGEKKASVAEAFDISRSTLSEYAAEKQERHKGQGRTEPALRHAACSQSCL</sequence>
<dbReference type="EMBL" id="CM023478">
    <property type="protein sequence ID" value="KAH7933275.1"/>
    <property type="molecule type" value="Genomic_DNA"/>
</dbReference>
<proteinExistence type="predicted"/>
<gene>
    <name evidence="1" type="ORF">HPB49_011065</name>
</gene>
<evidence type="ECO:0000313" key="1">
    <source>
        <dbReference type="EMBL" id="KAH7933275.1"/>
    </source>
</evidence>
<comment type="caution">
    <text evidence="1">The sequence shown here is derived from an EMBL/GenBank/DDBJ whole genome shotgun (WGS) entry which is preliminary data.</text>
</comment>